<organism evidence="2 3">
    <name type="scientific">Diplogelasinospora grovesii</name>
    <dbReference type="NCBI Taxonomy" id="303347"/>
    <lineage>
        <taxon>Eukaryota</taxon>
        <taxon>Fungi</taxon>
        <taxon>Dikarya</taxon>
        <taxon>Ascomycota</taxon>
        <taxon>Pezizomycotina</taxon>
        <taxon>Sordariomycetes</taxon>
        <taxon>Sordariomycetidae</taxon>
        <taxon>Sordariales</taxon>
        <taxon>Diplogelasinosporaceae</taxon>
        <taxon>Diplogelasinospora</taxon>
    </lineage>
</organism>
<protein>
    <recommendedName>
        <fullName evidence="1">DSBA-like thioredoxin domain-containing protein</fullName>
    </recommendedName>
</protein>
<dbReference type="PANTHER" id="PTHR42943:SF2">
    <property type="entry name" value="GLUTATHIONE S-TRANSFERASE KAPPA 1"/>
    <property type="match status" value="1"/>
</dbReference>
<dbReference type="Proteomes" id="UP001303473">
    <property type="component" value="Unassembled WGS sequence"/>
</dbReference>
<feature type="non-terminal residue" evidence="2">
    <location>
        <position position="1"/>
    </location>
</feature>
<gene>
    <name evidence="2" type="ORF">QBC46DRAFT_274674</name>
</gene>
<keyword evidence="3" id="KW-1185">Reference proteome</keyword>
<dbReference type="InterPro" id="IPR001853">
    <property type="entry name" value="DSBA-like_thioredoxin_dom"/>
</dbReference>
<sequence length="167" mass="18823">DKDKWINTERLRWASHFGIPITQEMPPNFPPLTLHVMRTLCALEHSDAQSGTPGQERLVRALDHLFARYWVDRVPTHQPEVFKAELAKIFGTQQTEQLLEEPVGPIKKKLIENTDLAFSEGAFGLPWMVCTNSAGEKEGFWGVDHLCQVVKHLGVGKLGEGGWRAVL</sequence>
<dbReference type="EMBL" id="MU854040">
    <property type="protein sequence ID" value="KAK3933996.1"/>
    <property type="molecule type" value="Genomic_DNA"/>
</dbReference>
<evidence type="ECO:0000313" key="3">
    <source>
        <dbReference type="Proteomes" id="UP001303473"/>
    </source>
</evidence>
<accession>A0AAN6RZB2</accession>
<name>A0AAN6RZB2_9PEZI</name>
<dbReference type="SUPFAM" id="SSF52833">
    <property type="entry name" value="Thioredoxin-like"/>
    <property type="match status" value="1"/>
</dbReference>
<evidence type="ECO:0000259" key="1">
    <source>
        <dbReference type="Pfam" id="PF01323"/>
    </source>
</evidence>
<dbReference type="PANTHER" id="PTHR42943">
    <property type="entry name" value="GLUTATHIONE S-TRANSFERASE KAPPA"/>
    <property type="match status" value="1"/>
</dbReference>
<dbReference type="GO" id="GO:0005739">
    <property type="term" value="C:mitochondrion"/>
    <property type="evidence" value="ECO:0007669"/>
    <property type="project" value="TreeGrafter"/>
</dbReference>
<dbReference type="GO" id="GO:0006749">
    <property type="term" value="P:glutathione metabolic process"/>
    <property type="evidence" value="ECO:0007669"/>
    <property type="project" value="TreeGrafter"/>
</dbReference>
<proteinExistence type="predicted"/>
<dbReference type="AlphaFoldDB" id="A0AAN6RZB2"/>
<dbReference type="Gene3D" id="3.40.30.10">
    <property type="entry name" value="Glutaredoxin"/>
    <property type="match status" value="1"/>
</dbReference>
<dbReference type="InterPro" id="IPR036249">
    <property type="entry name" value="Thioredoxin-like_sf"/>
</dbReference>
<feature type="domain" description="DSBA-like thioredoxin" evidence="1">
    <location>
        <begin position="11"/>
        <end position="153"/>
    </location>
</feature>
<dbReference type="Pfam" id="PF01323">
    <property type="entry name" value="DSBA"/>
    <property type="match status" value="1"/>
</dbReference>
<reference evidence="3" key="1">
    <citation type="journal article" date="2023" name="Mol. Phylogenet. Evol.">
        <title>Genome-scale phylogeny and comparative genomics of the fungal order Sordariales.</title>
        <authorList>
            <person name="Hensen N."/>
            <person name="Bonometti L."/>
            <person name="Westerberg I."/>
            <person name="Brannstrom I.O."/>
            <person name="Guillou S."/>
            <person name="Cros-Aarteil S."/>
            <person name="Calhoun S."/>
            <person name="Haridas S."/>
            <person name="Kuo A."/>
            <person name="Mondo S."/>
            <person name="Pangilinan J."/>
            <person name="Riley R."/>
            <person name="LaButti K."/>
            <person name="Andreopoulos B."/>
            <person name="Lipzen A."/>
            <person name="Chen C."/>
            <person name="Yan M."/>
            <person name="Daum C."/>
            <person name="Ng V."/>
            <person name="Clum A."/>
            <person name="Steindorff A."/>
            <person name="Ohm R.A."/>
            <person name="Martin F."/>
            <person name="Silar P."/>
            <person name="Natvig D.O."/>
            <person name="Lalanne C."/>
            <person name="Gautier V."/>
            <person name="Ament-Velasquez S.L."/>
            <person name="Kruys A."/>
            <person name="Hutchinson M.I."/>
            <person name="Powell A.J."/>
            <person name="Barry K."/>
            <person name="Miller A.N."/>
            <person name="Grigoriev I.V."/>
            <person name="Debuchy R."/>
            <person name="Gladieux P."/>
            <person name="Hiltunen Thoren M."/>
            <person name="Johannesson H."/>
        </authorList>
    </citation>
    <scope>NUCLEOTIDE SEQUENCE [LARGE SCALE GENOMIC DNA]</scope>
    <source>
        <strain evidence="3">CBS 340.73</strain>
    </source>
</reference>
<evidence type="ECO:0000313" key="2">
    <source>
        <dbReference type="EMBL" id="KAK3933996.1"/>
    </source>
</evidence>
<dbReference type="InterPro" id="IPR051924">
    <property type="entry name" value="GST_Kappa/NadH"/>
</dbReference>
<dbReference type="GO" id="GO:0004602">
    <property type="term" value="F:glutathione peroxidase activity"/>
    <property type="evidence" value="ECO:0007669"/>
    <property type="project" value="TreeGrafter"/>
</dbReference>
<dbReference type="GO" id="GO:0005777">
    <property type="term" value="C:peroxisome"/>
    <property type="evidence" value="ECO:0007669"/>
    <property type="project" value="TreeGrafter"/>
</dbReference>
<dbReference type="GO" id="GO:0004364">
    <property type="term" value="F:glutathione transferase activity"/>
    <property type="evidence" value="ECO:0007669"/>
    <property type="project" value="TreeGrafter"/>
</dbReference>
<comment type="caution">
    <text evidence="2">The sequence shown here is derived from an EMBL/GenBank/DDBJ whole genome shotgun (WGS) entry which is preliminary data.</text>
</comment>